<dbReference type="OrthoDB" id="272985at2759"/>
<dbReference type="Proteomes" id="UP000299102">
    <property type="component" value="Unassembled WGS sequence"/>
</dbReference>
<proteinExistence type="predicted"/>
<name>A0A4C1Y0R5_EUMVA</name>
<dbReference type="InterPro" id="IPR027417">
    <property type="entry name" value="P-loop_NTPase"/>
</dbReference>
<sequence>MYYSVNTVVNTEEAVHDHVEFLNTINSTVLPNHKFLLQVGTPVMLLWNIKPPKLCNGIRLQVKTLPRNLVETTILTGPAHEETVFVPRIPLIPNDLEFKRLQFPLKISFAMTINKSQGETLKFGAINLRLFFAWAVSHCLFSHELTW</sequence>
<accession>A0A4C1Y0R5</accession>
<gene>
    <name evidence="2" type="ORF">EVAR_57969_1</name>
</gene>
<evidence type="ECO:0000313" key="2">
    <source>
        <dbReference type="EMBL" id="GBP67995.1"/>
    </source>
</evidence>
<feature type="domain" description="DNA helicase Pif1-like 2B" evidence="1">
    <location>
        <begin position="20"/>
        <end position="65"/>
    </location>
</feature>
<dbReference type="STRING" id="151549.A0A4C1Y0R5"/>
<organism evidence="2 3">
    <name type="scientific">Eumeta variegata</name>
    <name type="common">Bagworm moth</name>
    <name type="synonym">Eumeta japonica</name>
    <dbReference type="NCBI Taxonomy" id="151549"/>
    <lineage>
        <taxon>Eukaryota</taxon>
        <taxon>Metazoa</taxon>
        <taxon>Ecdysozoa</taxon>
        <taxon>Arthropoda</taxon>
        <taxon>Hexapoda</taxon>
        <taxon>Insecta</taxon>
        <taxon>Pterygota</taxon>
        <taxon>Neoptera</taxon>
        <taxon>Endopterygota</taxon>
        <taxon>Lepidoptera</taxon>
        <taxon>Glossata</taxon>
        <taxon>Ditrysia</taxon>
        <taxon>Tineoidea</taxon>
        <taxon>Psychidae</taxon>
        <taxon>Oiketicinae</taxon>
        <taxon>Eumeta</taxon>
    </lineage>
</organism>
<dbReference type="GO" id="GO:0006260">
    <property type="term" value="P:DNA replication"/>
    <property type="evidence" value="ECO:0007669"/>
    <property type="project" value="TreeGrafter"/>
</dbReference>
<dbReference type="SUPFAM" id="SSF52540">
    <property type="entry name" value="P-loop containing nucleoside triphosphate hydrolases"/>
    <property type="match status" value="1"/>
</dbReference>
<dbReference type="EMBL" id="BGZK01000998">
    <property type="protein sequence ID" value="GBP67995.1"/>
    <property type="molecule type" value="Genomic_DNA"/>
</dbReference>
<evidence type="ECO:0000259" key="1">
    <source>
        <dbReference type="Pfam" id="PF21530"/>
    </source>
</evidence>
<reference evidence="2 3" key="1">
    <citation type="journal article" date="2019" name="Commun. Biol.">
        <title>The bagworm genome reveals a unique fibroin gene that provides high tensile strength.</title>
        <authorList>
            <person name="Kono N."/>
            <person name="Nakamura H."/>
            <person name="Ohtoshi R."/>
            <person name="Tomita M."/>
            <person name="Numata K."/>
            <person name="Arakawa K."/>
        </authorList>
    </citation>
    <scope>NUCLEOTIDE SEQUENCE [LARGE SCALE GENOMIC DNA]</scope>
</reference>
<dbReference type="PANTHER" id="PTHR23274:SF48">
    <property type="entry name" value="ATP-DEPENDENT DNA HELICASE"/>
    <property type="match status" value="1"/>
</dbReference>
<dbReference type="InterPro" id="IPR049163">
    <property type="entry name" value="Pif1-like_2B_dom"/>
</dbReference>
<keyword evidence="3" id="KW-1185">Reference proteome</keyword>
<evidence type="ECO:0000313" key="3">
    <source>
        <dbReference type="Proteomes" id="UP000299102"/>
    </source>
</evidence>
<dbReference type="PANTHER" id="PTHR23274">
    <property type="entry name" value="DNA HELICASE-RELATED"/>
    <property type="match status" value="1"/>
</dbReference>
<protein>
    <recommendedName>
        <fullName evidence="1">DNA helicase Pif1-like 2B domain-containing protein</fullName>
    </recommendedName>
</protein>
<comment type="caution">
    <text evidence="2">The sequence shown here is derived from an EMBL/GenBank/DDBJ whole genome shotgun (WGS) entry which is preliminary data.</text>
</comment>
<dbReference type="Pfam" id="PF21530">
    <property type="entry name" value="Pif1_2B_dom"/>
    <property type="match status" value="1"/>
</dbReference>
<dbReference type="GO" id="GO:0005657">
    <property type="term" value="C:replication fork"/>
    <property type="evidence" value="ECO:0007669"/>
    <property type="project" value="TreeGrafter"/>
</dbReference>
<dbReference type="AlphaFoldDB" id="A0A4C1Y0R5"/>